<dbReference type="InterPro" id="IPR035919">
    <property type="entry name" value="EAL_sf"/>
</dbReference>
<name>A0A3M2IY12_9CELL</name>
<dbReference type="OrthoDB" id="9804751at2"/>
<dbReference type="SUPFAM" id="SSF109604">
    <property type="entry name" value="HD-domain/PDEase-like"/>
    <property type="match status" value="1"/>
</dbReference>
<dbReference type="InterPro" id="IPR001633">
    <property type="entry name" value="EAL_dom"/>
</dbReference>
<dbReference type="RefSeq" id="WP_122151122.1">
    <property type="nucleotide sequence ID" value="NZ_RFFI01000153.1"/>
</dbReference>
<feature type="compositionally biased region" description="Basic and acidic residues" evidence="1">
    <location>
        <begin position="417"/>
        <end position="427"/>
    </location>
</feature>
<protein>
    <submittedName>
        <fullName evidence="4">EAL domain-containing protein</fullName>
    </submittedName>
</protein>
<evidence type="ECO:0000313" key="5">
    <source>
        <dbReference type="Proteomes" id="UP000269289"/>
    </source>
</evidence>
<dbReference type="Pfam" id="PF08668">
    <property type="entry name" value="HDOD"/>
    <property type="match status" value="1"/>
</dbReference>
<dbReference type="InterPro" id="IPR050706">
    <property type="entry name" value="Cyclic-di-GMP_PDE-like"/>
</dbReference>
<sequence>MAGINTGHLPGATHEVCVARQGIYDVLSRPIGHELLFRASAEHTESGVRPGIDDNRATATVIVATLTEFGVEDLAGNGDLFVNVPRSFIVDELPVALDPHRVVLEVLEQVPADEEVVAGVERLRRLGFGIALDDFVPDDQRWSLLPLCDYVKVDMSDLGDRLAEFAAALREAAPHAALVAERVEDERDFLAAQDAGFDLFQGYHFRRPTVLTRPALAHHAMVAGRLLVQLGDAQVSYRRLARLTAADPAVALKVFRVVNSVSGAGRTVRNLHQALVLLGRERFRAMLVLEVLATAGHQDDEIPLMALARTRAAEILAPQDPLEASTEALVRIVSELLAVPVAELDPELHRSRPSARVLAACDVLDSYLEAIAQEQVPEIGSPYSALHVSLVYLTALREARALLATVYQPVPRLRAVPEQRGTGDARAETSAPVGEAVTG</sequence>
<reference evidence="4 5" key="1">
    <citation type="submission" date="2018-10" db="EMBL/GenBank/DDBJ databases">
        <title>Isolation, diversity and antifungal activity of actinobacteria from wheat.</title>
        <authorList>
            <person name="Han C."/>
        </authorList>
    </citation>
    <scope>NUCLEOTIDE SEQUENCE [LARGE SCALE GENOMIC DNA]</scope>
    <source>
        <strain evidence="4 5">NEAU-YY56</strain>
    </source>
</reference>
<comment type="caution">
    <text evidence="4">The sequence shown here is derived from an EMBL/GenBank/DDBJ whole genome shotgun (WGS) entry which is preliminary data.</text>
</comment>
<dbReference type="PROSITE" id="PS50883">
    <property type="entry name" value="EAL"/>
    <property type="match status" value="1"/>
</dbReference>
<evidence type="ECO:0000313" key="4">
    <source>
        <dbReference type="EMBL" id="RMI03705.1"/>
    </source>
</evidence>
<feature type="domain" description="EAL" evidence="2">
    <location>
        <begin position="1"/>
        <end position="222"/>
    </location>
</feature>
<dbReference type="GO" id="GO:0071111">
    <property type="term" value="F:cyclic-guanylate-specific phosphodiesterase activity"/>
    <property type="evidence" value="ECO:0007669"/>
    <property type="project" value="InterPro"/>
</dbReference>
<accession>A0A3M2IY12</accession>
<dbReference type="PANTHER" id="PTHR33121:SF76">
    <property type="entry name" value="SIGNALING PROTEIN"/>
    <property type="match status" value="1"/>
</dbReference>
<proteinExistence type="predicted"/>
<dbReference type="SMART" id="SM00052">
    <property type="entry name" value="EAL"/>
    <property type="match status" value="1"/>
</dbReference>
<evidence type="ECO:0000256" key="1">
    <source>
        <dbReference type="SAM" id="MobiDB-lite"/>
    </source>
</evidence>
<keyword evidence="5" id="KW-1185">Reference proteome</keyword>
<dbReference type="Pfam" id="PF00563">
    <property type="entry name" value="EAL"/>
    <property type="match status" value="1"/>
</dbReference>
<dbReference type="InterPro" id="IPR013976">
    <property type="entry name" value="HDOD"/>
</dbReference>
<dbReference type="SUPFAM" id="SSF141868">
    <property type="entry name" value="EAL domain-like"/>
    <property type="match status" value="1"/>
</dbReference>
<dbReference type="PANTHER" id="PTHR33121">
    <property type="entry name" value="CYCLIC DI-GMP PHOSPHODIESTERASE PDEF"/>
    <property type="match status" value="1"/>
</dbReference>
<dbReference type="AlphaFoldDB" id="A0A3M2IY12"/>
<feature type="region of interest" description="Disordered" evidence="1">
    <location>
        <begin position="417"/>
        <end position="439"/>
    </location>
</feature>
<dbReference type="PROSITE" id="PS51833">
    <property type="entry name" value="HDOD"/>
    <property type="match status" value="1"/>
</dbReference>
<evidence type="ECO:0000259" key="3">
    <source>
        <dbReference type="PROSITE" id="PS51833"/>
    </source>
</evidence>
<organism evidence="4 5">
    <name type="scientific">Cellulomonas triticagri</name>
    <dbReference type="NCBI Taxonomy" id="2483352"/>
    <lineage>
        <taxon>Bacteria</taxon>
        <taxon>Bacillati</taxon>
        <taxon>Actinomycetota</taxon>
        <taxon>Actinomycetes</taxon>
        <taxon>Micrococcales</taxon>
        <taxon>Cellulomonadaceae</taxon>
        <taxon>Cellulomonas</taxon>
    </lineage>
</organism>
<dbReference type="EMBL" id="RFFI01000153">
    <property type="protein sequence ID" value="RMI03705.1"/>
    <property type="molecule type" value="Genomic_DNA"/>
</dbReference>
<dbReference type="Proteomes" id="UP000269289">
    <property type="component" value="Unassembled WGS sequence"/>
</dbReference>
<gene>
    <name evidence="4" type="ORF">EBM89_18650</name>
</gene>
<feature type="domain" description="HDOD" evidence="3">
    <location>
        <begin position="216"/>
        <end position="423"/>
    </location>
</feature>
<evidence type="ECO:0000259" key="2">
    <source>
        <dbReference type="PROSITE" id="PS50883"/>
    </source>
</evidence>
<dbReference type="Gene3D" id="1.10.3210.10">
    <property type="entry name" value="Hypothetical protein af1432"/>
    <property type="match status" value="1"/>
</dbReference>
<dbReference type="Gene3D" id="3.20.20.450">
    <property type="entry name" value="EAL domain"/>
    <property type="match status" value="1"/>
</dbReference>